<dbReference type="Pfam" id="PF00691">
    <property type="entry name" value="OmpA"/>
    <property type="match status" value="1"/>
</dbReference>
<evidence type="ECO:0000256" key="4">
    <source>
        <dbReference type="PROSITE-ProRule" id="PRU00339"/>
    </source>
</evidence>
<keyword evidence="2 5" id="KW-0472">Membrane</keyword>
<evidence type="ECO:0000256" key="1">
    <source>
        <dbReference type="ARBA" id="ARBA00004442"/>
    </source>
</evidence>
<comment type="subcellular location">
    <subcellularLocation>
        <location evidence="1">Cell outer membrane</location>
    </subcellularLocation>
</comment>
<dbReference type="InterPro" id="IPR006665">
    <property type="entry name" value="OmpA-like"/>
</dbReference>
<evidence type="ECO:0000256" key="2">
    <source>
        <dbReference type="ARBA" id="ARBA00023136"/>
    </source>
</evidence>
<dbReference type="EMBL" id="BAABBI010000002">
    <property type="protein sequence ID" value="GAA3785871.1"/>
    <property type="molecule type" value="Genomic_DNA"/>
</dbReference>
<dbReference type="SUPFAM" id="SSF82171">
    <property type="entry name" value="DPP6 N-terminal domain-like"/>
    <property type="match status" value="1"/>
</dbReference>
<dbReference type="PANTHER" id="PTHR30329">
    <property type="entry name" value="STATOR ELEMENT OF FLAGELLAR MOTOR COMPLEX"/>
    <property type="match status" value="1"/>
</dbReference>
<keyword evidence="6" id="KW-0732">Signal</keyword>
<dbReference type="SUPFAM" id="SSF49464">
    <property type="entry name" value="Carboxypeptidase regulatory domain-like"/>
    <property type="match status" value="1"/>
</dbReference>
<dbReference type="PROSITE" id="PS50005">
    <property type="entry name" value="TPR"/>
    <property type="match status" value="1"/>
</dbReference>
<feature type="repeat" description="TPR" evidence="4">
    <location>
        <begin position="61"/>
        <end position="94"/>
    </location>
</feature>
<accession>A0ABP7H671</accession>
<keyword evidence="3" id="KW-0998">Cell outer membrane</keyword>
<keyword evidence="9" id="KW-1185">Reference proteome</keyword>
<feature type="signal peptide" evidence="6">
    <location>
        <begin position="1"/>
        <end position="26"/>
    </location>
</feature>
<evidence type="ECO:0000313" key="9">
    <source>
        <dbReference type="Proteomes" id="UP001501456"/>
    </source>
</evidence>
<dbReference type="CDD" id="cd07185">
    <property type="entry name" value="OmpA_C-like"/>
    <property type="match status" value="1"/>
</dbReference>
<dbReference type="Gene3D" id="2.60.40.1120">
    <property type="entry name" value="Carboxypeptidase-like, regulatory domain"/>
    <property type="match status" value="1"/>
</dbReference>
<dbReference type="InterPro" id="IPR036737">
    <property type="entry name" value="OmpA-like_sf"/>
</dbReference>
<name>A0ABP7H671_9FLAO</name>
<evidence type="ECO:0000313" key="8">
    <source>
        <dbReference type="EMBL" id="GAA3785871.1"/>
    </source>
</evidence>
<dbReference type="InterPro" id="IPR008969">
    <property type="entry name" value="CarboxyPept-like_regulatory"/>
</dbReference>
<dbReference type="InterPro" id="IPR011659">
    <property type="entry name" value="WD40"/>
</dbReference>
<organism evidence="8 9">
    <name type="scientific">Corallibacter vietnamensis</name>
    <dbReference type="NCBI Taxonomy" id="904130"/>
    <lineage>
        <taxon>Bacteria</taxon>
        <taxon>Pseudomonadati</taxon>
        <taxon>Bacteroidota</taxon>
        <taxon>Flavobacteriia</taxon>
        <taxon>Flavobacteriales</taxon>
        <taxon>Flavobacteriaceae</taxon>
        <taxon>Corallibacter</taxon>
    </lineage>
</organism>
<dbReference type="InterPro" id="IPR019734">
    <property type="entry name" value="TPR_rpt"/>
</dbReference>
<protein>
    <submittedName>
        <fullName evidence="8">OmpA family protein</fullName>
    </submittedName>
</protein>
<gene>
    <name evidence="8" type="ORF">GCM10022271_18010</name>
</gene>
<dbReference type="SUPFAM" id="SSF103088">
    <property type="entry name" value="OmpA-like"/>
    <property type="match status" value="1"/>
</dbReference>
<reference evidence="9" key="1">
    <citation type="journal article" date="2019" name="Int. J. Syst. Evol. Microbiol.">
        <title>The Global Catalogue of Microorganisms (GCM) 10K type strain sequencing project: providing services to taxonomists for standard genome sequencing and annotation.</title>
        <authorList>
            <consortium name="The Broad Institute Genomics Platform"/>
            <consortium name="The Broad Institute Genome Sequencing Center for Infectious Disease"/>
            <person name="Wu L."/>
            <person name="Ma J."/>
        </authorList>
    </citation>
    <scope>NUCLEOTIDE SEQUENCE [LARGE SCALE GENOMIC DNA]</scope>
    <source>
        <strain evidence="9">JCM 17525</strain>
    </source>
</reference>
<dbReference type="InterPro" id="IPR006664">
    <property type="entry name" value="OMP_bac"/>
</dbReference>
<evidence type="ECO:0000259" key="7">
    <source>
        <dbReference type="PROSITE" id="PS51123"/>
    </source>
</evidence>
<dbReference type="Proteomes" id="UP001501456">
    <property type="component" value="Unassembled WGS sequence"/>
</dbReference>
<dbReference type="Gene3D" id="1.25.40.10">
    <property type="entry name" value="Tetratricopeptide repeat domain"/>
    <property type="match status" value="1"/>
</dbReference>
<dbReference type="SUPFAM" id="SSF48452">
    <property type="entry name" value="TPR-like"/>
    <property type="match status" value="1"/>
</dbReference>
<proteinExistence type="predicted"/>
<evidence type="ECO:0000256" key="6">
    <source>
        <dbReference type="SAM" id="SignalP"/>
    </source>
</evidence>
<dbReference type="PROSITE" id="PS51123">
    <property type="entry name" value="OMPA_2"/>
    <property type="match status" value="1"/>
</dbReference>
<evidence type="ECO:0000256" key="3">
    <source>
        <dbReference type="ARBA" id="ARBA00023237"/>
    </source>
</evidence>
<dbReference type="InterPro" id="IPR050330">
    <property type="entry name" value="Bact_OuterMem_StrucFunc"/>
</dbReference>
<feature type="chain" id="PRO_5045355104" evidence="6">
    <location>
        <begin position="27"/>
        <end position="654"/>
    </location>
</feature>
<feature type="domain" description="OmpA-like" evidence="7">
    <location>
        <begin position="534"/>
        <end position="654"/>
    </location>
</feature>
<keyword evidence="4" id="KW-0802">TPR repeat</keyword>
<dbReference type="Gene3D" id="3.30.1330.60">
    <property type="entry name" value="OmpA-like domain"/>
    <property type="match status" value="1"/>
</dbReference>
<comment type="caution">
    <text evidence="8">The sequence shown here is derived from an EMBL/GenBank/DDBJ whole genome shotgun (WGS) entry which is preliminary data.</text>
</comment>
<dbReference type="InterPro" id="IPR011990">
    <property type="entry name" value="TPR-like_helical_dom_sf"/>
</dbReference>
<evidence type="ECO:0000256" key="5">
    <source>
        <dbReference type="PROSITE-ProRule" id="PRU00473"/>
    </source>
</evidence>
<sequence>MIIMKTYIYKVVICLVCLFCNVNTFAQIGKIEKANAKYDKYDYIDARQIYLKVVDNGYRSAEIYRKLGDTYYFNSEYSGAAKWYYNLINEFPSDAVTTDYFRAAQCLKSIGEQDEANKLMDVYKSKGGKAIAIETYKNVADTLFEKGVQDKLFEIEKIGVNTGYSDFGPAFYGDHIVFTSSDESIKNFENQSADLSGWDNQPFLDLYQATVDDELNVVDAIALKGDVNSEYHESTAVFTKDGNTMYFTRNNFINGKKGRDKDHVVKLKIYKATKSGDRWENVKELPFNSDSYSIGHPALNPEEDRLYFASDMPGTLGMSDLWYVDILGDDIYTKPVNLGDTINTVARETFPFISSENNLYFSSDGHAGMGGLDIYVTKITNEGFGEIATFGEPINSLKDDFSFIIKEGRIGYFASNRDGEEGSKSDDIYQIWERCEITIQGPIKDEVTGDVIPNAEVTLLDSSNNEIDKLVVGEDAVFSFKLDCDQQYIIRAKKEGYNPREEIIETPKNPKAIEMPIVLNMPMTLKSTDPCPPDDLGCRLTLQPIYFDYDKSNIRPDAEIELAKILVALNEYPKLKIHIESHTDSRGRDAYNLKLSERRAQSTLQWFYDKGVSNSRLSARGYGESQLINQCENGVECTEEEHQLNRRSMFIIRE</sequence>
<dbReference type="PANTHER" id="PTHR30329:SF21">
    <property type="entry name" value="LIPOPROTEIN YIAD-RELATED"/>
    <property type="match status" value="1"/>
</dbReference>
<dbReference type="Pfam" id="PF07676">
    <property type="entry name" value="PD40"/>
    <property type="match status" value="2"/>
</dbReference>
<dbReference type="PRINTS" id="PR01021">
    <property type="entry name" value="OMPADOMAIN"/>
</dbReference>